<reference evidence="2" key="2">
    <citation type="submission" date="2025-09" db="UniProtKB">
        <authorList>
            <consortium name="Ensembl"/>
        </authorList>
    </citation>
    <scope>IDENTIFICATION</scope>
</reference>
<dbReference type="Ensembl" id="ENSPLAT00000001368.1">
    <property type="protein sequence ID" value="ENSPLAP00000025234.1"/>
    <property type="gene ID" value="ENSPLAG00000012086.1"/>
</dbReference>
<dbReference type="STRING" id="48699.ENSPLAP00000025234"/>
<dbReference type="Proteomes" id="UP000261500">
    <property type="component" value="Unplaced"/>
</dbReference>
<accession>A0A3B3VKB1</accession>
<sequence length="152" mass="17414">MESSKLRTVLLLLLLNLHLLVDRLGVLENRLEEMARMLDMVKAQVIIRAKNSFTFSKVLNLTQFSFLGLYQNQDLQTRVNYLEGCECVRRRCVWEGHEVEEGRRWQADPNTVCLCSSGKVTCQTSKRDGGNLNLFIALFIISSQGCTLKFLL</sequence>
<keyword evidence="3" id="KW-1185">Reference proteome</keyword>
<protein>
    <submittedName>
        <fullName evidence="2">Uncharacterized protein</fullName>
    </submittedName>
</protein>
<feature type="signal peptide" evidence="1">
    <location>
        <begin position="1"/>
        <end position="23"/>
    </location>
</feature>
<evidence type="ECO:0000256" key="1">
    <source>
        <dbReference type="SAM" id="SignalP"/>
    </source>
</evidence>
<dbReference type="AlphaFoldDB" id="A0A3B3VKB1"/>
<name>A0A3B3VKB1_9TELE</name>
<reference evidence="2" key="1">
    <citation type="submission" date="2025-08" db="UniProtKB">
        <authorList>
            <consortium name="Ensembl"/>
        </authorList>
    </citation>
    <scope>IDENTIFICATION</scope>
</reference>
<dbReference type="Gene3D" id="2.10.70.10">
    <property type="entry name" value="Complement Module, domain 1"/>
    <property type="match status" value="1"/>
</dbReference>
<organism evidence="2 3">
    <name type="scientific">Poecilia latipinna</name>
    <name type="common">sailfin molly</name>
    <dbReference type="NCBI Taxonomy" id="48699"/>
    <lineage>
        <taxon>Eukaryota</taxon>
        <taxon>Metazoa</taxon>
        <taxon>Chordata</taxon>
        <taxon>Craniata</taxon>
        <taxon>Vertebrata</taxon>
        <taxon>Euteleostomi</taxon>
        <taxon>Actinopterygii</taxon>
        <taxon>Neopterygii</taxon>
        <taxon>Teleostei</taxon>
        <taxon>Neoteleostei</taxon>
        <taxon>Acanthomorphata</taxon>
        <taxon>Ovalentaria</taxon>
        <taxon>Atherinomorphae</taxon>
        <taxon>Cyprinodontiformes</taxon>
        <taxon>Poeciliidae</taxon>
        <taxon>Poeciliinae</taxon>
        <taxon>Poecilia</taxon>
    </lineage>
</organism>
<dbReference type="SUPFAM" id="SSF57603">
    <property type="entry name" value="FnI-like domain"/>
    <property type="match status" value="1"/>
</dbReference>
<evidence type="ECO:0000313" key="2">
    <source>
        <dbReference type="Ensembl" id="ENSPLAP00000025234.1"/>
    </source>
</evidence>
<keyword evidence="1" id="KW-0732">Signal</keyword>
<feature type="chain" id="PRO_5017407385" evidence="1">
    <location>
        <begin position="24"/>
        <end position="152"/>
    </location>
</feature>
<evidence type="ECO:0000313" key="3">
    <source>
        <dbReference type="Proteomes" id="UP000261500"/>
    </source>
</evidence>
<proteinExistence type="predicted"/>
<dbReference type="GeneTree" id="ENSGT00960000187354"/>